<dbReference type="AlphaFoldDB" id="A0A8H5KJE8"/>
<keyword evidence="2" id="KW-0812">Transmembrane</keyword>
<evidence type="ECO:0000313" key="4">
    <source>
        <dbReference type="Proteomes" id="UP000544095"/>
    </source>
</evidence>
<evidence type="ECO:0000313" key="3">
    <source>
        <dbReference type="EMBL" id="KAF5574352.1"/>
    </source>
</evidence>
<organism evidence="3 4">
    <name type="scientific">Fusarium pseudoanthophilum</name>
    <dbReference type="NCBI Taxonomy" id="48495"/>
    <lineage>
        <taxon>Eukaryota</taxon>
        <taxon>Fungi</taxon>
        <taxon>Dikarya</taxon>
        <taxon>Ascomycota</taxon>
        <taxon>Pezizomycotina</taxon>
        <taxon>Sordariomycetes</taxon>
        <taxon>Hypocreomycetidae</taxon>
        <taxon>Hypocreales</taxon>
        <taxon>Nectriaceae</taxon>
        <taxon>Fusarium</taxon>
        <taxon>Fusarium fujikuroi species complex</taxon>
    </lineage>
</organism>
<dbReference type="EMBL" id="JAAOAR010000741">
    <property type="protein sequence ID" value="KAF5574352.1"/>
    <property type="molecule type" value="Genomic_DNA"/>
</dbReference>
<keyword evidence="2" id="KW-1133">Transmembrane helix</keyword>
<comment type="caution">
    <text evidence="3">The sequence shown here is derived from an EMBL/GenBank/DDBJ whole genome shotgun (WGS) entry which is preliminary data.</text>
</comment>
<evidence type="ECO:0000256" key="1">
    <source>
        <dbReference type="SAM" id="MobiDB-lite"/>
    </source>
</evidence>
<keyword evidence="2" id="KW-0472">Membrane</keyword>
<proteinExistence type="predicted"/>
<reference evidence="3 4" key="1">
    <citation type="submission" date="2020-05" db="EMBL/GenBank/DDBJ databases">
        <title>Identification and distribution of gene clusters putatively required for synthesis of sphingolipid metabolism inhibitors in phylogenetically diverse species of the filamentous fungus Fusarium.</title>
        <authorList>
            <person name="Kim H.-S."/>
            <person name="Busman M."/>
            <person name="Brown D.W."/>
            <person name="Divon H."/>
            <person name="Uhlig S."/>
            <person name="Proctor R.H."/>
        </authorList>
    </citation>
    <scope>NUCLEOTIDE SEQUENCE [LARGE SCALE GENOMIC DNA]</scope>
    <source>
        <strain evidence="3 4">NRRL 25211</strain>
    </source>
</reference>
<protein>
    <submittedName>
        <fullName evidence="3">Uncharacterized protein</fullName>
    </submittedName>
</protein>
<feature type="region of interest" description="Disordered" evidence="1">
    <location>
        <begin position="191"/>
        <end position="218"/>
    </location>
</feature>
<feature type="transmembrane region" description="Helical" evidence="2">
    <location>
        <begin position="15"/>
        <end position="34"/>
    </location>
</feature>
<keyword evidence="4" id="KW-1185">Reference proteome</keyword>
<evidence type="ECO:0000256" key="2">
    <source>
        <dbReference type="SAM" id="Phobius"/>
    </source>
</evidence>
<gene>
    <name evidence="3" type="ORF">FPANT_11818</name>
</gene>
<accession>A0A8H5KJE8</accession>
<sequence>MALNIAFEIPDSIEVVISVLVIAVSLCVVGKLFLTTPPKKKEAIVCDDRYTDHLSHLGLEAFKASELVPRREQDILKQQIHTIERNRQAAFKEIGRIYARRVQIDKALDETIEALKLEFPHDFGPALPLKKKIRDLSREMEQCYGMADDICHQMHQMMVQRLSLRRRIDRIDMQMESARIAEIMHPHIIPTEALSDPDREEKKRGLSGTERWANECEQ</sequence>
<name>A0A8H5KJE8_9HYPO</name>
<dbReference type="Proteomes" id="UP000544095">
    <property type="component" value="Unassembled WGS sequence"/>
</dbReference>